<feature type="domain" description="RNA polymerase sigma-70 region 2" evidence="4">
    <location>
        <begin position="10"/>
        <end position="74"/>
    </location>
</feature>
<evidence type="ECO:0000313" key="6">
    <source>
        <dbReference type="Proteomes" id="UP000228952"/>
    </source>
</evidence>
<accession>A0A2M7W295</accession>
<dbReference type="Proteomes" id="UP000228952">
    <property type="component" value="Unassembled WGS sequence"/>
</dbReference>
<evidence type="ECO:0000256" key="2">
    <source>
        <dbReference type="ARBA" id="ARBA00023082"/>
    </source>
</evidence>
<evidence type="ECO:0000256" key="1">
    <source>
        <dbReference type="ARBA" id="ARBA00023015"/>
    </source>
</evidence>
<comment type="caution">
    <text evidence="5">The sequence shown here is derived from an EMBL/GenBank/DDBJ whole genome shotgun (WGS) entry which is preliminary data.</text>
</comment>
<dbReference type="Pfam" id="PF04542">
    <property type="entry name" value="Sigma70_r2"/>
    <property type="match status" value="1"/>
</dbReference>
<proteinExistence type="predicted"/>
<evidence type="ECO:0000313" key="5">
    <source>
        <dbReference type="EMBL" id="PJA14469.1"/>
    </source>
</evidence>
<dbReference type="AlphaFoldDB" id="A0A2M7W295"/>
<evidence type="ECO:0000256" key="3">
    <source>
        <dbReference type="ARBA" id="ARBA00023163"/>
    </source>
</evidence>
<dbReference type="InterPro" id="IPR039425">
    <property type="entry name" value="RNA_pol_sigma-70-like"/>
</dbReference>
<gene>
    <name evidence="5" type="ORF">COX64_01955</name>
</gene>
<dbReference type="PANTHER" id="PTHR43133:SF57">
    <property type="entry name" value="RNA POLYMERASE SIGMA-70 FACTOR"/>
    <property type="match status" value="1"/>
</dbReference>
<dbReference type="GO" id="GO:0006352">
    <property type="term" value="P:DNA-templated transcription initiation"/>
    <property type="evidence" value="ECO:0007669"/>
    <property type="project" value="InterPro"/>
</dbReference>
<sequence length="87" mass="10183">MYDTAFVTIYEKQKLKVYSYVLNKTKDPTLAEDITSETFVKFLKGLQENRDILAYAAAWLYRVASNLIIDQYRCAYYSKTTSESEEL</sequence>
<reference evidence="6" key="1">
    <citation type="submission" date="2017-09" db="EMBL/GenBank/DDBJ databases">
        <title>Depth-based differentiation of microbial function through sediment-hosted aquifers and enrichment of novel symbionts in the deep terrestrial subsurface.</title>
        <authorList>
            <person name="Probst A.J."/>
            <person name="Ladd B."/>
            <person name="Jarett J.K."/>
            <person name="Geller-Mcgrath D.E."/>
            <person name="Sieber C.M.K."/>
            <person name="Emerson J.B."/>
            <person name="Anantharaman K."/>
            <person name="Thomas B.C."/>
            <person name="Malmstrom R."/>
            <person name="Stieglmeier M."/>
            <person name="Klingl A."/>
            <person name="Woyke T."/>
            <person name="Ryan C.M."/>
            <person name="Banfield J.F."/>
        </authorList>
    </citation>
    <scope>NUCLEOTIDE SEQUENCE [LARGE SCALE GENOMIC DNA]</scope>
</reference>
<dbReference type="EMBL" id="PFQB01000051">
    <property type="protein sequence ID" value="PJA14469.1"/>
    <property type="molecule type" value="Genomic_DNA"/>
</dbReference>
<dbReference type="SUPFAM" id="SSF88946">
    <property type="entry name" value="Sigma2 domain of RNA polymerase sigma factors"/>
    <property type="match status" value="1"/>
</dbReference>
<evidence type="ECO:0000259" key="4">
    <source>
        <dbReference type="Pfam" id="PF04542"/>
    </source>
</evidence>
<organism evidence="5 6">
    <name type="scientific">Candidatus Dojkabacteria bacterium CG_4_10_14_0_2_um_filter_Dojkabacteria_WS6_41_15</name>
    <dbReference type="NCBI Taxonomy" id="2014249"/>
    <lineage>
        <taxon>Bacteria</taxon>
        <taxon>Candidatus Dojkabacteria</taxon>
    </lineage>
</organism>
<protein>
    <recommendedName>
        <fullName evidence="4">RNA polymerase sigma-70 region 2 domain-containing protein</fullName>
    </recommendedName>
</protein>
<name>A0A2M7W295_9BACT</name>
<dbReference type="GO" id="GO:0016987">
    <property type="term" value="F:sigma factor activity"/>
    <property type="evidence" value="ECO:0007669"/>
    <property type="project" value="UniProtKB-KW"/>
</dbReference>
<dbReference type="InterPro" id="IPR013325">
    <property type="entry name" value="RNA_pol_sigma_r2"/>
</dbReference>
<dbReference type="InterPro" id="IPR007627">
    <property type="entry name" value="RNA_pol_sigma70_r2"/>
</dbReference>
<dbReference type="Gene3D" id="1.10.1740.10">
    <property type="match status" value="1"/>
</dbReference>
<dbReference type="PANTHER" id="PTHR43133">
    <property type="entry name" value="RNA POLYMERASE ECF-TYPE SIGMA FACTO"/>
    <property type="match status" value="1"/>
</dbReference>
<keyword evidence="2" id="KW-0731">Sigma factor</keyword>
<keyword evidence="3" id="KW-0804">Transcription</keyword>
<keyword evidence="1" id="KW-0805">Transcription regulation</keyword>